<dbReference type="InterPro" id="IPR036396">
    <property type="entry name" value="Cyt_P450_sf"/>
</dbReference>
<dbReference type="PROSITE" id="PS00086">
    <property type="entry name" value="CYTOCHROME_P450"/>
    <property type="match status" value="1"/>
</dbReference>
<dbReference type="PRINTS" id="PR00463">
    <property type="entry name" value="EP450I"/>
</dbReference>
<dbReference type="Pfam" id="PF00067">
    <property type="entry name" value="p450"/>
    <property type="match status" value="1"/>
</dbReference>
<dbReference type="SUPFAM" id="SSF48264">
    <property type="entry name" value="Cytochrome P450"/>
    <property type="match status" value="1"/>
</dbReference>
<evidence type="ECO:0000256" key="5">
    <source>
        <dbReference type="ARBA" id="ARBA00022723"/>
    </source>
</evidence>
<evidence type="ECO:0000256" key="10">
    <source>
        <dbReference type="RuleBase" id="RU000461"/>
    </source>
</evidence>
<dbReference type="AlphaFoldDB" id="A0AAN8VCC6"/>
<comment type="similarity">
    <text evidence="3 10">Belongs to the cytochrome P450 family.</text>
</comment>
<dbReference type="InterPro" id="IPR001128">
    <property type="entry name" value="Cyt_P450"/>
</dbReference>
<keyword evidence="10" id="KW-0503">Monooxygenase</keyword>
<keyword evidence="8 9" id="KW-0408">Iron</keyword>
<comment type="cofactor">
    <cofactor evidence="1 9">
        <name>heme</name>
        <dbReference type="ChEBI" id="CHEBI:30413"/>
    </cofactor>
</comment>
<dbReference type="GO" id="GO:0020037">
    <property type="term" value="F:heme binding"/>
    <property type="evidence" value="ECO:0007669"/>
    <property type="project" value="InterPro"/>
</dbReference>
<evidence type="ECO:0000256" key="9">
    <source>
        <dbReference type="PIRSR" id="PIRSR602401-1"/>
    </source>
</evidence>
<keyword evidence="7 10" id="KW-0560">Oxidoreductase</keyword>
<keyword evidence="5 9" id="KW-0479">Metal-binding</keyword>
<keyword evidence="6" id="KW-1133">Transmembrane helix</keyword>
<dbReference type="Proteomes" id="UP001370490">
    <property type="component" value="Unassembled WGS sequence"/>
</dbReference>
<dbReference type="PRINTS" id="PR00385">
    <property type="entry name" value="P450"/>
</dbReference>
<evidence type="ECO:0000256" key="1">
    <source>
        <dbReference type="ARBA" id="ARBA00001971"/>
    </source>
</evidence>
<evidence type="ECO:0000256" key="2">
    <source>
        <dbReference type="ARBA" id="ARBA00004167"/>
    </source>
</evidence>
<dbReference type="GO" id="GO:0005506">
    <property type="term" value="F:iron ion binding"/>
    <property type="evidence" value="ECO:0007669"/>
    <property type="project" value="InterPro"/>
</dbReference>
<feature type="non-terminal residue" evidence="12">
    <location>
        <position position="1"/>
    </location>
</feature>
<keyword evidence="4" id="KW-0812">Transmembrane</keyword>
<dbReference type="CDD" id="cd11043">
    <property type="entry name" value="CYP90-like"/>
    <property type="match status" value="1"/>
</dbReference>
<evidence type="ECO:0000256" key="3">
    <source>
        <dbReference type="ARBA" id="ARBA00010617"/>
    </source>
</evidence>
<sequence>TIFVSLFAPLLLFLVGRKRQGRRYEGIPQGKLGWPMVGESLEYLSLGKQGRPEKFVWDRMQKYSREVFKTSLLKEKMVVFCGPSGNKFLFSNENKLVKSWWPSTFTTIFKSELPTIVGSTHLRGVMYEFLKIEPLKKYIPIIDHIAKHHLKEKWCNKGQVIAIEETKNYAFEVTCRLFLSVEKPEILATLLKHFNCMTEGFFALPIDLPGTTLNRAIEASKTLQTWISAIIKQRRMELTQKGESATRDILTHMIVMTDAEGLFVDDMDIATKLVGLFVGGHESTSTTITFILKYLAENLHVYEKVLQEQQEIAKSKREGEPLNWEDIQKMRYSWNVACETMRLRPPIAGTFREAITDFSYAGFTIPKGWKIHWNAYTTHKDPKYFSNPNEFDPSRFEDGVPPFTFVPFGGGPRMCPGREFARFVILIFLHNVVNKFRWEKLAPFEKINCVSAPTLEEGFPICLKAHEKA</sequence>
<proteinExistence type="inferred from homology"/>
<dbReference type="GO" id="GO:0016020">
    <property type="term" value="C:membrane"/>
    <property type="evidence" value="ECO:0007669"/>
    <property type="project" value="UniProtKB-SubCell"/>
</dbReference>
<comment type="caution">
    <text evidence="12">The sequence shown here is derived from an EMBL/GenBank/DDBJ whole genome shotgun (WGS) entry which is preliminary data.</text>
</comment>
<dbReference type="GO" id="GO:0016705">
    <property type="term" value="F:oxidoreductase activity, acting on paired donors, with incorporation or reduction of molecular oxygen"/>
    <property type="evidence" value="ECO:0007669"/>
    <property type="project" value="InterPro"/>
</dbReference>
<evidence type="ECO:0000256" key="8">
    <source>
        <dbReference type="ARBA" id="ARBA00023004"/>
    </source>
</evidence>
<evidence type="ECO:0000256" key="7">
    <source>
        <dbReference type="ARBA" id="ARBA00023002"/>
    </source>
</evidence>
<accession>A0AAN8VCC6</accession>
<dbReference type="Gene3D" id="1.10.630.10">
    <property type="entry name" value="Cytochrome P450"/>
    <property type="match status" value="1"/>
</dbReference>
<dbReference type="GO" id="GO:0004497">
    <property type="term" value="F:monooxygenase activity"/>
    <property type="evidence" value="ECO:0007669"/>
    <property type="project" value="UniProtKB-KW"/>
</dbReference>
<dbReference type="InterPro" id="IPR002401">
    <property type="entry name" value="Cyt_P450_E_grp-I"/>
</dbReference>
<keyword evidence="13" id="KW-1185">Reference proteome</keyword>
<evidence type="ECO:0000313" key="12">
    <source>
        <dbReference type="EMBL" id="KAK6932378.1"/>
    </source>
</evidence>
<keyword evidence="6" id="KW-0472">Membrane</keyword>
<protein>
    <submittedName>
        <fullName evidence="12">Cytochrome P450</fullName>
    </submittedName>
</protein>
<dbReference type="EMBL" id="JBAMMX010000010">
    <property type="protein sequence ID" value="KAK6932378.1"/>
    <property type="molecule type" value="Genomic_DNA"/>
</dbReference>
<dbReference type="FunFam" id="1.10.630.10:FF:000022">
    <property type="entry name" value="Taxadiene 5-alpha hydroxylase"/>
    <property type="match status" value="1"/>
</dbReference>
<gene>
    <name evidence="12" type="ORF">RJ641_002002</name>
</gene>
<evidence type="ECO:0000313" key="13">
    <source>
        <dbReference type="Proteomes" id="UP001370490"/>
    </source>
</evidence>
<dbReference type="InterPro" id="IPR017972">
    <property type="entry name" value="Cyt_P450_CS"/>
</dbReference>
<keyword evidence="9 10" id="KW-0349">Heme</keyword>
<organism evidence="12 13">
    <name type="scientific">Dillenia turbinata</name>
    <dbReference type="NCBI Taxonomy" id="194707"/>
    <lineage>
        <taxon>Eukaryota</taxon>
        <taxon>Viridiplantae</taxon>
        <taxon>Streptophyta</taxon>
        <taxon>Embryophyta</taxon>
        <taxon>Tracheophyta</taxon>
        <taxon>Spermatophyta</taxon>
        <taxon>Magnoliopsida</taxon>
        <taxon>eudicotyledons</taxon>
        <taxon>Gunneridae</taxon>
        <taxon>Pentapetalae</taxon>
        <taxon>Dilleniales</taxon>
        <taxon>Dilleniaceae</taxon>
        <taxon>Dillenia</taxon>
    </lineage>
</organism>
<feature type="binding site" description="axial binding residue" evidence="9">
    <location>
        <position position="415"/>
    </location>
    <ligand>
        <name>heme</name>
        <dbReference type="ChEBI" id="CHEBI:30413"/>
    </ligand>
    <ligandPart>
        <name>Fe</name>
        <dbReference type="ChEBI" id="CHEBI:18248"/>
    </ligandPart>
</feature>
<dbReference type="PANTHER" id="PTHR24286">
    <property type="entry name" value="CYTOCHROME P450 26"/>
    <property type="match status" value="1"/>
</dbReference>
<name>A0AAN8VCC6_9MAGN</name>
<feature type="signal peptide" evidence="11">
    <location>
        <begin position="1"/>
        <end position="21"/>
    </location>
</feature>
<evidence type="ECO:0000256" key="11">
    <source>
        <dbReference type="SAM" id="SignalP"/>
    </source>
</evidence>
<comment type="subcellular location">
    <subcellularLocation>
        <location evidence="2">Membrane</location>
        <topology evidence="2">Single-pass membrane protein</topology>
    </subcellularLocation>
</comment>
<dbReference type="PANTHER" id="PTHR24286:SF53">
    <property type="entry name" value="BETA-AMYRIN 28-OXIDASE-LIKE"/>
    <property type="match status" value="1"/>
</dbReference>
<dbReference type="GO" id="GO:0016125">
    <property type="term" value="P:sterol metabolic process"/>
    <property type="evidence" value="ECO:0007669"/>
    <property type="project" value="TreeGrafter"/>
</dbReference>
<evidence type="ECO:0000256" key="4">
    <source>
        <dbReference type="ARBA" id="ARBA00022692"/>
    </source>
</evidence>
<keyword evidence="11" id="KW-0732">Signal</keyword>
<evidence type="ECO:0000256" key="6">
    <source>
        <dbReference type="ARBA" id="ARBA00022989"/>
    </source>
</evidence>
<feature type="chain" id="PRO_5043010374" evidence="11">
    <location>
        <begin position="22"/>
        <end position="469"/>
    </location>
</feature>
<reference evidence="12 13" key="1">
    <citation type="submission" date="2023-12" db="EMBL/GenBank/DDBJ databases">
        <title>A high-quality genome assembly for Dillenia turbinata (Dilleniales).</title>
        <authorList>
            <person name="Chanderbali A."/>
        </authorList>
    </citation>
    <scope>NUCLEOTIDE SEQUENCE [LARGE SCALE GENOMIC DNA]</scope>
    <source>
        <strain evidence="12">LSX21</strain>
        <tissue evidence="12">Leaf</tissue>
    </source>
</reference>